<dbReference type="Proteomes" id="UP000190449">
    <property type="component" value="Unassembled WGS sequence"/>
</dbReference>
<reference evidence="1 2" key="1">
    <citation type="submission" date="2017-02" db="EMBL/GenBank/DDBJ databases">
        <authorList>
            <person name="Peterson S.W."/>
        </authorList>
    </citation>
    <scope>NUCLEOTIDE SEQUENCE [LARGE SCALE GENOMIC DNA]</scope>
    <source>
        <strain evidence="1 2">ATCC 43854</strain>
    </source>
</reference>
<evidence type="ECO:0008006" key="3">
    <source>
        <dbReference type="Google" id="ProtNLM"/>
    </source>
</evidence>
<protein>
    <recommendedName>
        <fullName evidence="3">RNA helicase</fullName>
    </recommendedName>
</protein>
<dbReference type="EMBL" id="FUWU01000073">
    <property type="protein sequence ID" value="SKA14783.1"/>
    <property type="molecule type" value="Genomic_DNA"/>
</dbReference>
<accession>A0A1T4RFR7</accession>
<name>A0A1T4RFR7_9BACT</name>
<dbReference type="STRING" id="28122.SAMN02745108_02692"/>
<evidence type="ECO:0000313" key="2">
    <source>
        <dbReference type="Proteomes" id="UP000190449"/>
    </source>
</evidence>
<dbReference type="AlphaFoldDB" id="A0A1T4RFR7"/>
<proteinExistence type="predicted"/>
<gene>
    <name evidence="1" type="ORF">SAMN02745108_02692</name>
</gene>
<organism evidence="1 2">
    <name type="scientific">Fibrobacter intestinalis</name>
    <dbReference type="NCBI Taxonomy" id="28122"/>
    <lineage>
        <taxon>Bacteria</taxon>
        <taxon>Pseudomonadati</taxon>
        <taxon>Fibrobacterota</taxon>
        <taxon>Fibrobacteria</taxon>
        <taxon>Fibrobacterales</taxon>
        <taxon>Fibrobacteraceae</taxon>
        <taxon>Fibrobacter</taxon>
    </lineage>
</organism>
<dbReference type="RefSeq" id="WP_078777370.1">
    <property type="nucleotide sequence ID" value="NZ_FUWU01000073.1"/>
</dbReference>
<evidence type="ECO:0000313" key="1">
    <source>
        <dbReference type="EMBL" id="SKA14783.1"/>
    </source>
</evidence>
<sequence length="108" mass="12603">MQTVKIMLDYLQGPIWTSDVETGKPQTGIPVIDENEDIRQLNFKIQDLYDSYYEFNSHGEPCWFNKEQEKADKDKMLAMLSKLIELLNKVNDGSFVIDDRESERIKGL</sequence>